<reference evidence="2" key="2">
    <citation type="submission" date="2017-12" db="EMBL/GenBank/DDBJ databases">
        <title>Genome sequence of the Bar-tailed Godwit (Limosa lapponica baueri).</title>
        <authorList>
            <person name="Lima N.C.B."/>
            <person name="Parody-Merino A.M."/>
            <person name="Battley P.F."/>
            <person name="Fidler A.E."/>
            <person name="Prosdocimi F."/>
        </authorList>
    </citation>
    <scope>NUCLEOTIDE SEQUENCE [LARGE SCALE GENOMIC DNA]</scope>
</reference>
<evidence type="ECO:0000313" key="1">
    <source>
        <dbReference type="EMBL" id="PKU46894.1"/>
    </source>
</evidence>
<dbReference type="Proteomes" id="UP000233556">
    <property type="component" value="Unassembled WGS sequence"/>
</dbReference>
<dbReference type="OrthoDB" id="418242at2759"/>
<dbReference type="EMBL" id="KZ505695">
    <property type="protein sequence ID" value="PKU46894.1"/>
    <property type="molecule type" value="Genomic_DNA"/>
</dbReference>
<accession>A0A2I0ULH2</accession>
<evidence type="ECO:0000313" key="2">
    <source>
        <dbReference type="Proteomes" id="UP000233556"/>
    </source>
</evidence>
<sequence length="277" mass="30666">MIVPREKFLSIRFEVHASGMGASSSFLAHSHSSYINTNYEVHVFPVLRAPELDTVLQVESHQSGVEGENLFPKPAGHASFDAAQDAVGLLGCKSTLLAHVQLFIHQYPQTLLFRSVLNPFIPQPVLILGVALTQVQDPALGLEPHEALTGLLLKLVQVPLDGIPSLQHVNCTTQLGVICKLTEGALNPTVYVFDEDFKQYWSQYGPLRDTTCHRSPSGHQAINHYSLDVTIQPIPHPMNSSPIKFISLQFRKKDVEDHVKGLIEVQVDVVHSSSFFH</sequence>
<dbReference type="AlphaFoldDB" id="A0A2I0ULH2"/>
<gene>
    <name evidence="1" type="ORF">llap_2788</name>
</gene>
<organism evidence="1 2">
    <name type="scientific">Limosa lapponica baueri</name>
    <dbReference type="NCBI Taxonomy" id="1758121"/>
    <lineage>
        <taxon>Eukaryota</taxon>
        <taxon>Metazoa</taxon>
        <taxon>Chordata</taxon>
        <taxon>Craniata</taxon>
        <taxon>Vertebrata</taxon>
        <taxon>Euteleostomi</taxon>
        <taxon>Archelosauria</taxon>
        <taxon>Archosauria</taxon>
        <taxon>Dinosauria</taxon>
        <taxon>Saurischia</taxon>
        <taxon>Theropoda</taxon>
        <taxon>Coelurosauria</taxon>
        <taxon>Aves</taxon>
        <taxon>Neognathae</taxon>
        <taxon>Neoaves</taxon>
        <taxon>Charadriiformes</taxon>
        <taxon>Scolopacidae</taxon>
        <taxon>Limosa</taxon>
    </lineage>
</organism>
<keyword evidence="2" id="KW-1185">Reference proteome</keyword>
<proteinExistence type="predicted"/>
<reference evidence="2" key="1">
    <citation type="submission" date="2017-11" db="EMBL/GenBank/DDBJ databases">
        <authorList>
            <person name="Lima N.C."/>
            <person name="Parody-Merino A.M."/>
            <person name="Battley P.F."/>
            <person name="Fidler A.E."/>
            <person name="Prosdocimi F."/>
        </authorList>
    </citation>
    <scope>NUCLEOTIDE SEQUENCE [LARGE SCALE GENOMIC DNA]</scope>
</reference>
<protein>
    <submittedName>
        <fullName evidence="1">Uncharacterized protein</fullName>
    </submittedName>
</protein>
<name>A0A2I0ULH2_LIMLA</name>